<organism evidence="1 2">
    <name type="scientific">Streptococcus phage P9853</name>
    <dbReference type="NCBI Taxonomy" id="1971445"/>
    <lineage>
        <taxon>Viruses</taxon>
        <taxon>Duplodnaviria</taxon>
        <taxon>Heunggongvirae</taxon>
        <taxon>Uroviricota</taxon>
        <taxon>Caudoviricetes</taxon>
        <taxon>Aliceevansviridae</taxon>
        <taxon>Brussowvirus</taxon>
        <taxon>Brussowvirus P9853</taxon>
    </lineage>
</organism>
<dbReference type="EMBL" id="KY705286">
    <property type="protein sequence ID" value="ARU14644.1"/>
    <property type="molecule type" value="Genomic_DNA"/>
</dbReference>
<sequence>MLTFIKCLQLFLPKKQTLRGYEKIRVFVLGSFITPI</sequence>
<gene>
    <name evidence="1" type="ORF">P9853_44</name>
</gene>
<name>A0A286QT79_9CAUD</name>
<keyword evidence="2" id="KW-1185">Reference proteome</keyword>
<accession>A0A286QT79</accession>
<reference evidence="1 2" key="1">
    <citation type="journal article" date="2017" name="Front. Microbiol.">
        <title>Global Survey and Genome Exploration of Bacteriophages Infecting the Lactic Acid Bacterium Streptococcus thermophilus.</title>
        <authorList>
            <person name="McDonnell B."/>
            <person name="Mahony J."/>
            <person name="Hanemaaijer L."/>
            <person name="Neve H."/>
            <person name="Noben J.-P."/>
            <person name="Lugli G.A."/>
            <person name="Ventura M."/>
            <person name="Kouwen T.R."/>
            <person name="van Sinderen D."/>
        </authorList>
    </citation>
    <scope>NUCLEOTIDE SEQUENCE [LARGE SCALE GENOMIC DNA]</scope>
</reference>
<evidence type="ECO:0000313" key="2">
    <source>
        <dbReference type="Proteomes" id="UP000223244"/>
    </source>
</evidence>
<proteinExistence type="predicted"/>
<evidence type="ECO:0000313" key="1">
    <source>
        <dbReference type="EMBL" id="ARU14644.1"/>
    </source>
</evidence>
<protein>
    <submittedName>
        <fullName evidence="1">Uncharacterized protein</fullName>
    </submittedName>
</protein>
<dbReference type="Proteomes" id="UP000223244">
    <property type="component" value="Segment"/>
</dbReference>